<keyword evidence="4" id="KW-0614">Plasmid</keyword>
<reference evidence="5" key="1">
    <citation type="submission" date="2008-04" db="EMBL/GenBank/DDBJ databases">
        <title>Complete sequence of plasmid 2 of Nostoc punctiforme ATCC 29133.</title>
        <authorList>
            <consortium name="US DOE Joint Genome Institute"/>
            <person name="Copeland A."/>
            <person name="Lucas S."/>
            <person name="Lapidus A."/>
            <person name="Glavina del Rio T."/>
            <person name="Dalin E."/>
            <person name="Tice H."/>
            <person name="Pitluck S."/>
            <person name="Chain P."/>
            <person name="Malfatti S."/>
            <person name="Shin M."/>
            <person name="Vergez L."/>
            <person name="Schmutz J."/>
            <person name="Larimer F."/>
            <person name="Land M."/>
            <person name="Hauser L."/>
            <person name="Kyrpides N."/>
            <person name="Kim E."/>
            <person name="Meeks J.C."/>
            <person name="Elhai J."/>
            <person name="Campbell E.L."/>
            <person name="Thiel T."/>
            <person name="Longmire J."/>
            <person name="Potts M."/>
            <person name="Atlas R."/>
        </authorList>
    </citation>
    <scope>NUCLEOTIDE SEQUENCE [LARGE SCALE GENOMIC DNA]</scope>
    <source>
        <strain evidence="5">ATCC 29133 / PCC 73102</strain>
        <plasmid evidence="5">Plasmid pNPUN02</plasmid>
    </source>
</reference>
<feature type="compositionally biased region" description="Low complexity" evidence="1">
    <location>
        <begin position="172"/>
        <end position="182"/>
    </location>
</feature>
<keyword evidence="2" id="KW-0732">Signal</keyword>
<evidence type="ECO:0000256" key="2">
    <source>
        <dbReference type="SAM" id="SignalP"/>
    </source>
</evidence>
<dbReference type="RefSeq" id="WP_012413293.1">
    <property type="nucleotide sequence ID" value="NC_010632.1"/>
</dbReference>
<feature type="chain" id="PRO_5002779451" evidence="2">
    <location>
        <begin position="22"/>
        <end position="182"/>
    </location>
</feature>
<evidence type="ECO:0000256" key="1">
    <source>
        <dbReference type="SAM" id="MobiDB-lite"/>
    </source>
</evidence>
<dbReference type="Proteomes" id="UP000001191">
    <property type="component" value="Plasmid pNPUN02"/>
</dbReference>
<dbReference type="EMBL" id="CP001039">
    <property type="protein sequence ID" value="ACC85285.1"/>
    <property type="molecule type" value="Genomic_DNA"/>
</dbReference>
<proteinExistence type="predicted"/>
<feature type="domain" description="PepSY" evidence="3">
    <location>
        <begin position="94"/>
        <end position="147"/>
    </location>
</feature>
<organism evidence="4 5">
    <name type="scientific">Nostoc punctiforme (strain ATCC 29133 / PCC 73102)</name>
    <dbReference type="NCBI Taxonomy" id="63737"/>
    <lineage>
        <taxon>Bacteria</taxon>
        <taxon>Bacillati</taxon>
        <taxon>Cyanobacteriota</taxon>
        <taxon>Cyanophyceae</taxon>
        <taxon>Nostocales</taxon>
        <taxon>Nostocaceae</taxon>
        <taxon>Nostoc</taxon>
    </lineage>
</organism>
<dbReference type="EnsemblBacteria" id="ACC85285">
    <property type="protein sequence ID" value="ACC85285"/>
    <property type="gene ID" value="Npun_BR158"/>
</dbReference>
<evidence type="ECO:0000313" key="5">
    <source>
        <dbReference type="Proteomes" id="UP000001191"/>
    </source>
</evidence>
<feature type="compositionally biased region" description="Polar residues" evidence="1">
    <location>
        <begin position="162"/>
        <end position="171"/>
    </location>
</feature>
<dbReference type="Pfam" id="PF03413">
    <property type="entry name" value="PepSY"/>
    <property type="match status" value="1"/>
</dbReference>
<accession>B2JBI1</accession>
<dbReference type="KEGG" id="npu:Npun_BR158"/>
<evidence type="ECO:0000313" key="4">
    <source>
        <dbReference type="EMBL" id="ACC85285.1"/>
    </source>
</evidence>
<feature type="compositionally biased region" description="Acidic residues" evidence="1">
    <location>
        <begin position="72"/>
        <end position="83"/>
    </location>
</feature>
<geneLocation type="plasmid" evidence="4 5">
    <name>pNPUN02</name>
</geneLocation>
<feature type="region of interest" description="Disordered" evidence="1">
    <location>
        <begin position="67"/>
        <end position="121"/>
    </location>
</feature>
<keyword evidence="5" id="KW-1185">Reference proteome</keyword>
<feature type="region of interest" description="Disordered" evidence="1">
    <location>
        <begin position="149"/>
        <end position="182"/>
    </location>
</feature>
<dbReference type="InterPro" id="IPR025711">
    <property type="entry name" value="PepSY"/>
</dbReference>
<name>B2JBI1_NOSP7</name>
<gene>
    <name evidence="4" type="ordered locus">Npun_BR158</name>
</gene>
<sequence>MKTSTKIALAAALMSVLGVSAVVKTVSASPSQNSIQVAKFSDGDGEANDAIEAPEVMNNGVHHTKIAQASDGDGETNDDQQEQQEDKKLQALAKITAEQAQQAAETSVGTKASSVKLENEDGNLVYAVEISQKEVKIDAGNGKVLYTENANQENNENEASRPKSSIQVPQSNNEQETNENNK</sequence>
<evidence type="ECO:0000259" key="3">
    <source>
        <dbReference type="Pfam" id="PF03413"/>
    </source>
</evidence>
<dbReference type="OrthoDB" id="425838at2"/>
<dbReference type="HOGENOM" id="CLU_117092_0_0_3"/>
<dbReference type="Gene3D" id="3.10.450.40">
    <property type="match status" value="1"/>
</dbReference>
<dbReference type="AlphaFoldDB" id="B2JBI1"/>
<feature type="signal peptide" evidence="2">
    <location>
        <begin position="1"/>
        <end position="21"/>
    </location>
</feature>
<protein>
    <submittedName>
        <fullName evidence="4">Propeptide, PepSY amd peptidase M4</fullName>
    </submittedName>
</protein>